<dbReference type="EMBL" id="CP001349">
    <property type="protein sequence ID" value="ACL58153.1"/>
    <property type="molecule type" value="Genomic_DNA"/>
</dbReference>
<reference evidence="2 3" key="1">
    <citation type="submission" date="2009-01" db="EMBL/GenBank/DDBJ databases">
        <title>Complete sequence of chromosome of Methylobacterium nodulans ORS 2060.</title>
        <authorList>
            <consortium name="US DOE Joint Genome Institute"/>
            <person name="Lucas S."/>
            <person name="Copeland A."/>
            <person name="Lapidus A."/>
            <person name="Glavina del Rio T."/>
            <person name="Dalin E."/>
            <person name="Tice H."/>
            <person name="Bruce D."/>
            <person name="Goodwin L."/>
            <person name="Pitluck S."/>
            <person name="Sims D."/>
            <person name="Brettin T."/>
            <person name="Detter J.C."/>
            <person name="Han C."/>
            <person name="Larimer F."/>
            <person name="Land M."/>
            <person name="Hauser L."/>
            <person name="Kyrpides N."/>
            <person name="Ivanova N."/>
            <person name="Marx C.J."/>
            <person name="Richardson P."/>
        </authorList>
    </citation>
    <scope>NUCLEOTIDE SEQUENCE [LARGE SCALE GENOMIC DNA]</scope>
    <source>
        <strain evidence="3">LMG 21967 / CNCM I-2342 / ORS 2060</strain>
    </source>
</reference>
<dbReference type="HOGENOM" id="CLU_2523735_0_0_5"/>
<dbReference type="KEGG" id="mno:Mnod_3228"/>
<keyword evidence="3" id="KW-1185">Reference proteome</keyword>
<feature type="compositionally biased region" description="Basic and acidic residues" evidence="1">
    <location>
        <begin position="73"/>
        <end position="84"/>
    </location>
</feature>
<dbReference type="STRING" id="460265.Mnod_3228"/>
<evidence type="ECO:0000313" key="3">
    <source>
        <dbReference type="Proteomes" id="UP000008207"/>
    </source>
</evidence>
<evidence type="ECO:0000256" key="1">
    <source>
        <dbReference type="SAM" id="MobiDB-lite"/>
    </source>
</evidence>
<sequence>MVSVHLCLKNQKRRNQSGRAHDCHHVDRMSRRIPTVHHLASPRDDCGHEQKKKADYDVRDVHGHQTFGAPVKKRSEWSRVPHVR</sequence>
<gene>
    <name evidence="2" type="ordered locus">Mnod_3228</name>
</gene>
<feature type="compositionally biased region" description="Basic and acidic residues" evidence="1">
    <location>
        <begin position="41"/>
        <end position="63"/>
    </location>
</feature>
<proteinExistence type="predicted"/>
<organism evidence="2 3">
    <name type="scientific">Methylobacterium nodulans (strain LMG 21967 / CNCM I-2342 / ORS 2060)</name>
    <dbReference type="NCBI Taxonomy" id="460265"/>
    <lineage>
        <taxon>Bacteria</taxon>
        <taxon>Pseudomonadati</taxon>
        <taxon>Pseudomonadota</taxon>
        <taxon>Alphaproteobacteria</taxon>
        <taxon>Hyphomicrobiales</taxon>
        <taxon>Methylobacteriaceae</taxon>
        <taxon>Methylobacterium</taxon>
    </lineage>
</organism>
<dbReference type="AlphaFoldDB" id="B8IKW5"/>
<evidence type="ECO:0000313" key="2">
    <source>
        <dbReference type="EMBL" id="ACL58153.1"/>
    </source>
</evidence>
<name>B8IKW5_METNO</name>
<accession>B8IKW5</accession>
<feature type="compositionally biased region" description="Basic and acidic residues" evidence="1">
    <location>
        <begin position="19"/>
        <end position="30"/>
    </location>
</feature>
<protein>
    <submittedName>
        <fullName evidence="2">Uncharacterized protein</fullName>
    </submittedName>
</protein>
<dbReference type="Proteomes" id="UP000008207">
    <property type="component" value="Chromosome"/>
</dbReference>
<feature type="region of interest" description="Disordered" evidence="1">
    <location>
        <begin position="1"/>
        <end position="84"/>
    </location>
</feature>